<keyword evidence="3" id="KW-1185">Reference proteome</keyword>
<sequence length="415" mass="46279">MQAANLASCRSDDFLEQECPESLGYGLTTLLNVGHYIVGRQGALVQVRFPENTDLGLSALPHDGREWLTGSPLQKQRVLVGLRGVVDESVRGSLHSGSSQNHFWRPLKVAVECREKRKRPAQGEHLRWSIDAGTLEFHDEDVKKETKVYKEGRSRRQKHKELWIVSNAPILPTYYGVSNELVLLIRLSDSQQAARLCIGQIFCNPVLLVSQLGQLRRLWLAVLLAAPVAVADLTELRLNDQHGARFCQTTVESRGDADVDRPLDSWHLEDDEALATPSLPTTVTLNCFLYSTSPIEDTRVDTARLIYPSPDAAIKERLHPCHPYNNGLVFATAHAPERHRRLDLEHLRTSLLLSRHVNMQTNKSLSSCCWASLQWAHGLSSSSTTSSSTYTAPAPTISPSSAVKPKEKDDREHPA</sequence>
<protein>
    <submittedName>
        <fullName evidence="2">Uncharacterized protein</fullName>
    </submittedName>
</protein>
<organism evidence="2 3">
    <name type="scientific">Aureobasidium melanogenum</name>
    <name type="common">Aureobasidium pullulans var. melanogenum</name>
    <dbReference type="NCBI Taxonomy" id="46634"/>
    <lineage>
        <taxon>Eukaryota</taxon>
        <taxon>Fungi</taxon>
        <taxon>Dikarya</taxon>
        <taxon>Ascomycota</taxon>
        <taxon>Pezizomycotina</taxon>
        <taxon>Dothideomycetes</taxon>
        <taxon>Dothideomycetidae</taxon>
        <taxon>Dothideales</taxon>
        <taxon>Saccotheciaceae</taxon>
        <taxon>Aureobasidium</taxon>
    </lineage>
</organism>
<comment type="caution">
    <text evidence="2">The sequence shown here is derived from an EMBL/GenBank/DDBJ whole genome shotgun (WGS) entry which is preliminary data.</text>
</comment>
<proteinExistence type="predicted"/>
<dbReference type="EMBL" id="JAHFXS010000001">
    <property type="protein sequence ID" value="KAG9991700.1"/>
    <property type="molecule type" value="Genomic_DNA"/>
</dbReference>
<name>A0A9P8G5D0_AURME</name>
<evidence type="ECO:0000313" key="2">
    <source>
        <dbReference type="EMBL" id="KAG9991700.1"/>
    </source>
</evidence>
<dbReference type="AlphaFoldDB" id="A0A9P8G5D0"/>
<reference evidence="2" key="2">
    <citation type="submission" date="2021-08" db="EMBL/GenBank/DDBJ databases">
        <authorList>
            <person name="Gostincar C."/>
            <person name="Sun X."/>
            <person name="Song Z."/>
            <person name="Gunde-Cimerman N."/>
        </authorList>
    </citation>
    <scope>NUCLEOTIDE SEQUENCE</scope>
    <source>
        <strain evidence="2">EXF-9298</strain>
    </source>
</reference>
<evidence type="ECO:0000256" key="1">
    <source>
        <dbReference type="SAM" id="MobiDB-lite"/>
    </source>
</evidence>
<feature type="region of interest" description="Disordered" evidence="1">
    <location>
        <begin position="382"/>
        <end position="415"/>
    </location>
</feature>
<feature type="non-terminal residue" evidence="2">
    <location>
        <position position="415"/>
    </location>
</feature>
<dbReference type="Proteomes" id="UP000729357">
    <property type="component" value="Unassembled WGS sequence"/>
</dbReference>
<gene>
    <name evidence="2" type="ORF">KCU98_g230</name>
</gene>
<accession>A0A9P8G5D0</accession>
<evidence type="ECO:0000313" key="3">
    <source>
        <dbReference type="Proteomes" id="UP000729357"/>
    </source>
</evidence>
<reference evidence="2" key="1">
    <citation type="journal article" date="2021" name="J Fungi (Basel)">
        <title>Virulence traits and population genomics of the black yeast Aureobasidium melanogenum.</title>
        <authorList>
            <person name="Cernosa A."/>
            <person name="Sun X."/>
            <person name="Gostincar C."/>
            <person name="Fang C."/>
            <person name="Gunde-Cimerman N."/>
            <person name="Song Z."/>
        </authorList>
    </citation>
    <scope>NUCLEOTIDE SEQUENCE</scope>
    <source>
        <strain evidence="2">EXF-9298</strain>
    </source>
</reference>
<feature type="compositionally biased region" description="Basic and acidic residues" evidence="1">
    <location>
        <begin position="404"/>
        <end position="415"/>
    </location>
</feature>
<feature type="compositionally biased region" description="Low complexity" evidence="1">
    <location>
        <begin position="382"/>
        <end position="402"/>
    </location>
</feature>